<keyword evidence="7" id="KW-0406">Ion transport</keyword>
<comment type="caution">
    <text evidence="11">The sequence shown here is derived from an EMBL/GenBank/DDBJ whole genome shotgun (WGS) entry which is preliminary data.</text>
</comment>
<feature type="transmembrane region" description="Helical" evidence="9">
    <location>
        <begin position="171"/>
        <end position="194"/>
    </location>
</feature>
<keyword evidence="7" id="KW-0813">Transport</keyword>
<evidence type="ECO:0000256" key="7">
    <source>
        <dbReference type="ARBA" id="ARBA00023286"/>
    </source>
</evidence>
<evidence type="ECO:0000256" key="2">
    <source>
        <dbReference type="ARBA" id="ARBA00022566"/>
    </source>
</evidence>
<evidence type="ECO:0000259" key="10">
    <source>
        <dbReference type="Pfam" id="PF00520"/>
    </source>
</evidence>
<keyword evidence="12" id="KW-1185">Reference proteome</keyword>
<dbReference type="Gene3D" id="1.10.287.70">
    <property type="match status" value="1"/>
</dbReference>
<reference evidence="11 12" key="1">
    <citation type="submission" date="2024-04" db="EMBL/GenBank/DDBJ databases">
        <title>Genome assembly C_amara_ONT_v2.</title>
        <authorList>
            <person name="Yant L."/>
            <person name="Moore C."/>
            <person name="Slenker M."/>
        </authorList>
    </citation>
    <scope>NUCLEOTIDE SEQUENCE [LARGE SCALE GENOMIC DNA]</scope>
    <source>
        <tissue evidence="11">Leaf</tissue>
    </source>
</reference>
<dbReference type="EMBL" id="JBANAX010000847">
    <property type="protein sequence ID" value="KAL1191626.1"/>
    <property type="molecule type" value="Genomic_DNA"/>
</dbReference>
<feature type="transmembrane region" description="Helical" evidence="9">
    <location>
        <begin position="36"/>
        <end position="54"/>
    </location>
</feature>
<dbReference type="SUPFAM" id="SSF51206">
    <property type="entry name" value="cAMP-binding domain-like"/>
    <property type="match status" value="1"/>
</dbReference>
<evidence type="ECO:0000256" key="6">
    <source>
        <dbReference type="ARBA" id="ARBA00023149"/>
    </source>
</evidence>
<keyword evidence="7" id="KW-1071">Ligand-gated ion channel</keyword>
<feature type="transmembrane region" description="Helical" evidence="9">
    <location>
        <begin position="75"/>
        <end position="97"/>
    </location>
</feature>
<feature type="domain" description="Ion transport" evidence="10">
    <location>
        <begin position="34"/>
        <end position="344"/>
    </location>
</feature>
<dbReference type="GO" id="GO:0016020">
    <property type="term" value="C:membrane"/>
    <property type="evidence" value="ECO:0007669"/>
    <property type="project" value="UniProtKB-SubCell"/>
</dbReference>
<comment type="subcellular location">
    <subcellularLocation>
        <location evidence="1">Membrane</location>
        <topology evidence="1">Multi-pass membrane protein</topology>
    </subcellularLocation>
</comment>
<sequence length="408" mass="46708">MNIESNSARSVNEMGVKARLKKFHEWMKTSEKWNKIVLFALFVALAIDPLFLFIPEIDYEKLCIGFDRPLSDVVCVFRSLIDAFYAIHIISSLISMIGVRRLVYLILDIVSILPLPQIVVGDLSTVSSNSLVSKRILKWIIVCQYIPRVIRIFPVYKKVTKTTGRVAETKWIGAGLNLLLFLLFSYVFGAFWYVSAIGKKSRCWHAAAEKKHGNLTKLFCAHLVGDEINLYLKSSCSLIEPDKITRPSMRMISPSPSPDEFDFGIFIDVLKSEVGSRNRRDFPKRVVYCVWWGLRNLSTYAQGLVPGNSATDSLFAILICVSGLSLFAILIGNVQKYMNSSTNRVEEMEERRIDTDRWMSTRKLPDDLKKRIKAHQKQIWREFRGTDEEALLQSLSEELRLEVKGHLD</sequence>
<dbReference type="SUPFAM" id="SSF81324">
    <property type="entry name" value="Voltage-gated potassium channels"/>
    <property type="match status" value="1"/>
</dbReference>
<keyword evidence="2" id="KW-0116">cAMP-binding</keyword>
<protein>
    <submittedName>
        <fullName evidence="11">Cyclic nucleotide-gated ion channel 12</fullName>
    </submittedName>
</protein>
<evidence type="ECO:0000256" key="1">
    <source>
        <dbReference type="ARBA" id="ARBA00004141"/>
    </source>
</evidence>
<keyword evidence="5 9" id="KW-0472">Membrane</keyword>
<dbReference type="Proteomes" id="UP001558713">
    <property type="component" value="Unassembled WGS sequence"/>
</dbReference>
<feature type="transmembrane region" description="Helical" evidence="9">
    <location>
        <begin position="314"/>
        <end position="334"/>
    </location>
</feature>
<feature type="transmembrane region" description="Helical" evidence="9">
    <location>
        <begin position="286"/>
        <end position="302"/>
    </location>
</feature>
<dbReference type="Gene3D" id="1.10.287.630">
    <property type="entry name" value="Helix hairpin bin"/>
    <property type="match status" value="1"/>
</dbReference>
<dbReference type="Pfam" id="PF00520">
    <property type="entry name" value="Ion_trans"/>
    <property type="match status" value="1"/>
</dbReference>
<dbReference type="PANTHER" id="PTHR45651:SF37">
    <property type="entry name" value="CYCLIC NUCLEOTIDE-GATED ION CHANNEL 11"/>
    <property type="match status" value="1"/>
</dbReference>
<gene>
    <name evidence="11" type="ORF">V5N11_000007</name>
</gene>
<feature type="transmembrane region" description="Helical" evidence="9">
    <location>
        <begin position="103"/>
        <end position="124"/>
    </location>
</feature>
<dbReference type="AlphaFoldDB" id="A0ABD0ZYD9"/>
<dbReference type="InterPro" id="IPR005821">
    <property type="entry name" value="Ion_trans_dom"/>
</dbReference>
<evidence type="ECO:0000313" key="12">
    <source>
        <dbReference type="Proteomes" id="UP001558713"/>
    </source>
</evidence>
<keyword evidence="3 9" id="KW-0812">Transmembrane</keyword>
<dbReference type="InterPro" id="IPR018490">
    <property type="entry name" value="cNMP-bd_dom_sf"/>
</dbReference>
<proteinExistence type="predicted"/>
<evidence type="ECO:0000256" key="8">
    <source>
        <dbReference type="ARBA" id="ARBA00023303"/>
    </source>
</evidence>
<dbReference type="GO" id="GO:0034220">
    <property type="term" value="P:monoatomic ion transmembrane transport"/>
    <property type="evidence" value="ECO:0007669"/>
    <property type="project" value="UniProtKB-KW"/>
</dbReference>
<keyword evidence="8" id="KW-0407">Ion channel</keyword>
<accession>A0ABD0ZYD9</accession>
<keyword evidence="6" id="KW-0114">cAMP</keyword>
<evidence type="ECO:0000256" key="4">
    <source>
        <dbReference type="ARBA" id="ARBA00022989"/>
    </source>
</evidence>
<keyword evidence="2" id="KW-0547">Nucleotide-binding</keyword>
<dbReference type="PANTHER" id="PTHR45651">
    <property type="entry name" value="CYCLIC NUCLEOTIDE-GATED ION CHANNEL 15-RELATED-RELATED"/>
    <property type="match status" value="1"/>
</dbReference>
<evidence type="ECO:0000256" key="5">
    <source>
        <dbReference type="ARBA" id="ARBA00023136"/>
    </source>
</evidence>
<evidence type="ECO:0000256" key="3">
    <source>
        <dbReference type="ARBA" id="ARBA00022692"/>
    </source>
</evidence>
<evidence type="ECO:0000313" key="11">
    <source>
        <dbReference type="EMBL" id="KAL1191626.1"/>
    </source>
</evidence>
<keyword evidence="4 9" id="KW-1133">Transmembrane helix</keyword>
<organism evidence="11 12">
    <name type="scientific">Cardamine amara subsp. amara</name>
    <dbReference type="NCBI Taxonomy" id="228776"/>
    <lineage>
        <taxon>Eukaryota</taxon>
        <taxon>Viridiplantae</taxon>
        <taxon>Streptophyta</taxon>
        <taxon>Embryophyta</taxon>
        <taxon>Tracheophyta</taxon>
        <taxon>Spermatophyta</taxon>
        <taxon>Magnoliopsida</taxon>
        <taxon>eudicotyledons</taxon>
        <taxon>Gunneridae</taxon>
        <taxon>Pentapetalae</taxon>
        <taxon>rosids</taxon>
        <taxon>malvids</taxon>
        <taxon>Brassicales</taxon>
        <taxon>Brassicaceae</taxon>
        <taxon>Cardamineae</taxon>
        <taxon>Cardamine</taxon>
    </lineage>
</organism>
<dbReference type="GO" id="GO:0030552">
    <property type="term" value="F:cAMP binding"/>
    <property type="evidence" value="ECO:0007669"/>
    <property type="project" value="UniProtKB-KW"/>
</dbReference>
<evidence type="ECO:0000256" key="9">
    <source>
        <dbReference type="SAM" id="Phobius"/>
    </source>
</evidence>
<name>A0ABD0ZYD9_CARAN</name>